<gene>
    <name evidence="1" type="ORF">MLD38_003849</name>
</gene>
<name>A0ACB9S3Z2_9MYRT</name>
<dbReference type="Proteomes" id="UP001057402">
    <property type="component" value="Chromosome 2"/>
</dbReference>
<proteinExistence type="predicted"/>
<protein>
    <submittedName>
        <fullName evidence="1">Uncharacterized protein</fullName>
    </submittedName>
</protein>
<evidence type="ECO:0000313" key="1">
    <source>
        <dbReference type="EMBL" id="KAI4385859.1"/>
    </source>
</evidence>
<reference evidence="2" key="1">
    <citation type="journal article" date="2023" name="Front. Plant Sci.">
        <title>Chromosomal-level genome assembly of Melastoma candidum provides insights into trichome evolution.</title>
        <authorList>
            <person name="Zhong Y."/>
            <person name="Wu W."/>
            <person name="Sun C."/>
            <person name="Zou P."/>
            <person name="Liu Y."/>
            <person name="Dai S."/>
            <person name="Zhou R."/>
        </authorList>
    </citation>
    <scope>NUCLEOTIDE SEQUENCE [LARGE SCALE GENOMIC DNA]</scope>
</reference>
<dbReference type="EMBL" id="CM042881">
    <property type="protein sequence ID" value="KAI4385859.1"/>
    <property type="molecule type" value="Genomic_DNA"/>
</dbReference>
<organism evidence="1 2">
    <name type="scientific">Melastoma candidum</name>
    <dbReference type="NCBI Taxonomy" id="119954"/>
    <lineage>
        <taxon>Eukaryota</taxon>
        <taxon>Viridiplantae</taxon>
        <taxon>Streptophyta</taxon>
        <taxon>Embryophyta</taxon>
        <taxon>Tracheophyta</taxon>
        <taxon>Spermatophyta</taxon>
        <taxon>Magnoliopsida</taxon>
        <taxon>eudicotyledons</taxon>
        <taxon>Gunneridae</taxon>
        <taxon>Pentapetalae</taxon>
        <taxon>rosids</taxon>
        <taxon>malvids</taxon>
        <taxon>Myrtales</taxon>
        <taxon>Melastomataceae</taxon>
        <taxon>Melastomatoideae</taxon>
        <taxon>Melastomateae</taxon>
        <taxon>Melastoma</taxon>
    </lineage>
</organism>
<evidence type="ECO:0000313" key="2">
    <source>
        <dbReference type="Proteomes" id="UP001057402"/>
    </source>
</evidence>
<sequence length="105" mass="11756">MSGSVSPSWDAMRDEEQKPRLFIPNFLTPHQCKVTKVTTSWSSYTRATAQLGTGPTCSPPCSLTPGHEFLPPDHAHRPDLRELEGEGGVVIPMRVRALYRIHWSD</sequence>
<comment type="caution">
    <text evidence="1">The sequence shown here is derived from an EMBL/GenBank/DDBJ whole genome shotgun (WGS) entry which is preliminary data.</text>
</comment>
<accession>A0ACB9S3Z2</accession>
<keyword evidence="2" id="KW-1185">Reference proteome</keyword>